<dbReference type="InterPro" id="IPR051158">
    <property type="entry name" value="Metallophosphoesterase_sf"/>
</dbReference>
<comment type="caution">
    <text evidence="3">The sequence shown here is derived from an EMBL/GenBank/DDBJ whole genome shotgun (WGS) entry which is preliminary data.</text>
</comment>
<dbReference type="Pfam" id="PF24406">
    <property type="entry name" value="nSTAND_NTPase4"/>
    <property type="match status" value="1"/>
</dbReference>
<dbReference type="Gene3D" id="3.40.50.300">
    <property type="entry name" value="P-loop containing nucleotide triphosphate hydrolases"/>
    <property type="match status" value="1"/>
</dbReference>
<evidence type="ECO:0000313" key="3">
    <source>
        <dbReference type="EMBL" id="NIF21278.1"/>
    </source>
</evidence>
<evidence type="ECO:0000313" key="4">
    <source>
        <dbReference type="Proteomes" id="UP001515683"/>
    </source>
</evidence>
<dbReference type="Gene3D" id="3.60.21.10">
    <property type="match status" value="1"/>
</dbReference>
<evidence type="ECO:0000259" key="2">
    <source>
        <dbReference type="Pfam" id="PF24406"/>
    </source>
</evidence>
<dbReference type="Proteomes" id="UP001515683">
    <property type="component" value="Unassembled WGS sequence"/>
</dbReference>
<dbReference type="Pfam" id="PF00149">
    <property type="entry name" value="Metallophos"/>
    <property type="match status" value="1"/>
</dbReference>
<sequence length="1017" mass="117808">MVCVMENALFLNISDIHVKNENKERIIIKLKALIRHLNVFSIESENIFILVSGDIAYSGLKEEYEYVYDYFEELATKYHLIMCPGNHDHDFSVYTSIVRNQLLKAEVDSLDDGSIELITQGMDAYYKFDESLTTFRPDSYNKLSKSYVLNLGKRKIGITTFNTAWCSQRNEKGGDMSFPTKYIIDAPQCDINITMLHHPLSWLEPNNHKQLRNILRERSNIVITGHEHVEDSLRIESESNKCLMLEAMSFDDDWSDDNGFITFKFEENDVLIKNFKWQNEEFHEIKQIKQSEIIKSNSISTNNYIVKIDYLKSIKDIGVNFIHPDKDDLTLEDVFIYPNLKKIDGNSKLDMKKFSSDSILSGGNKKVILIGDEYCGKSTLLKKYFLDSVKKGYLPLSIDCSTVKRAGLEYDKILQRFLEVQYENLSLTEFVNSTATKVALIDSFDLIRGDRKSVELFLDKSARVFDIIIISVSDSFDFNGSELIGENYFDESFEKYEMLRLGYKLRYDLVHKWNSLKEECSNENKVLLAKNDLAFKTISRIIGRNYIPSTPFFLLTMLQSMENGNSLDVNAGSYGYYYEYLITHSLGSASVRKEELDEFFNYVKELSSHYFTNNLQEETTDNLWDFNLNFCQDYGVRIDYETRISLLVKAKIMEKKDGGYYKFKYPYVYYFFIAKHLAETIRDEKTIEIINGLVSSLGKRRSMSILMFLTHHSRDESILDKVVEQAKKLFKDNSPTKLDLNIKFINDIVDALPKLNFQKQDRFQLRRAYEDRKDIIEENNSVDKFDDDNFQSDRKEDEQAGTDLLKEMNLTFKSLEILGQLSRNYYGSLKVPQKKRLLGEAIDAPLRSLDFFIDYIKDETDIVLDAIERRISEQNGEKNINLTQLQLKEMAKHFLFQLVLGLSYTFLTKISSSIGSNNLQPVIDDLCDAHNSNSGKILKLATMLELGNSISVEHLRTILQSLDKNPISDNLVKSIILNYLYMFERSDVEVQQICAVAEISYNSVSKQIGLDKLNKNN</sequence>
<protein>
    <submittedName>
        <fullName evidence="3">Metallophosphoesterase</fullName>
    </submittedName>
</protein>
<dbReference type="InterPro" id="IPR004843">
    <property type="entry name" value="Calcineurin-like_PHP"/>
</dbReference>
<accession>A0ABX0R7B8</accession>
<feature type="domain" description="STAND NTPase 4 small alpha/beta" evidence="2">
    <location>
        <begin position="621"/>
        <end position="673"/>
    </location>
</feature>
<evidence type="ECO:0000259" key="1">
    <source>
        <dbReference type="Pfam" id="PF00149"/>
    </source>
</evidence>
<feature type="domain" description="Calcineurin-like phosphoesterase" evidence="1">
    <location>
        <begin position="10"/>
        <end position="229"/>
    </location>
</feature>
<dbReference type="InterPro" id="IPR027417">
    <property type="entry name" value="P-loop_NTPase"/>
</dbReference>
<dbReference type="EMBL" id="VWXF01000002">
    <property type="protein sequence ID" value="NIF21278.1"/>
    <property type="molecule type" value="Genomic_DNA"/>
</dbReference>
<dbReference type="PANTHER" id="PTHR31302:SF0">
    <property type="entry name" value="TRANSMEMBRANE PROTEIN WITH METALLOPHOSPHOESTERASE DOMAIN"/>
    <property type="match status" value="1"/>
</dbReference>
<dbReference type="PANTHER" id="PTHR31302">
    <property type="entry name" value="TRANSMEMBRANE PROTEIN WITH METALLOPHOSPHOESTERASE DOMAIN-RELATED"/>
    <property type="match status" value="1"/>
</dbReference>
<keyword evidence="4" id="KW-1185">Reference proteome</keyword>
<reference evidence="3 4" key="1">
    <citation type="journal article" date="2019" name="bioRxiv">
        <title>Bacteria contribute to plant secondary compound degradation in a generalist herbivore system.</title>
        <authorList>
            <person name="Francoeur C.B."/>
            <person name="Khadempour L."/>
            <person name="Moreira-Soto R.D."/>
            <person name="Gotting K."/>
            <person name="Book A.J."/>
            <person name="Pinto-Tomas A.A."/>
            <person name="Keefover-Ring K."/>
            <person name="Currie C.R."/>
        </authorList>
    </citation>
    <scope>NUCLEOTIDE SEQUENCE [LARGE SCALE GENOMIC DNA]</scope>
    <source>
        <strain evidence="3">Acro-835</strain>
    </source>
</reference>
<organism evidence="3 4">
    <name type="scientific">Candidatus Pantoea multigeneris</name>
    <dbReference type="NCBI Taxonomy" id="2608357"/>
    <lineage>
        <taxon>Bacteria</taxon>
        <taxon>Pseudomonadati</taxon>
        <taxon>Pseudomonadota</taxon>
        <taxon>Gammaproteobacteria</taxon>
        <taxon>Enterobacterales</taxon>
        <taxon>Erwiniaceae</taxon>
        <taxon>Pantoea</taxon>
    </lineage>
</organism>
<proteinExistence type="predicted"/>
<name>A0ABX0R7B8_9GAMM</name>
<dbReference type="InterPro" id="IPR057123">
    <property type="entry name" value="STAND_NTPase4_dom"/>
</dbReference>
<dbReference type="InterPro" id="IPR029052">
    <property type="entry name" value="Metallo-depent_PP-like"/>
</dbReference>
<gene>
    <name evidence="3" type="ORF">F3J40_06620</name>
</gene>
<dbReference type="SUPFAM" id="SSF56300">
    <property type="entry name" value="Metallo-dependent phosphatases"/>
    <property type="match status" value="1"/>
</dbReference>